<dbReference type="Gene3D" id="3.30.1230.10">
    <property type="entry name" value="YlxR-like"/>
    <property type="match status" value="1"/>
</dbReference>
<dbReference type="Proteomes" id="UP000253490">
    <property type="component" value="Unassembled WGS sequence"/>
</dbReference>
<gene>
    <name evidence="2" type="ORF">DES36_11742</name>
</gene>
<dbReference type="SUPFAM" id="SSF64376">
    <property type="entry name" value="YlxR-like"/>
    <property type="match status" value="1"/>
</dbReference>
<dbReference type="PANTHER" id="PTHR34215:SF1">
    <property type="entry name" value="YLXR DOMAIN-CONTAINING PROTEIN"/>
    <property type="match status" value="1"/>
</dbReference>
<dbReference type="InterPro" id="IPR007393">
    <property type="entry name" value="YlxR_dom"/>
</dbReference>
<evidence type="ECO:0000313" key="3">
    <source>
        <dbReference type="Proteomes" id="UP000253490"/>
    </source>
</evidence>
<organism evidence="2 3">
    <name type="scientific">Alkalibaculum bacchi</name>
    <dbReference type="NCBI Taxonomy" id="645887"/>
    <lineage>
        <taxon>Bacteria</taxon>
        <taxon>Bacillati</taxon>
        <taxon>Bacillota</taxon>
        <taxon>Clostridia</taxon>
        <taxon>Eubacteriales</taxon>
        <taxon>Eubacteriaceae</taxon>
        <taxon>Alkalibaculum</taxon>
    </lineage>
</organism>
<feature type="domain" description="YlxR" evidence="1">
    <location>
        <begin position="7"/>
        <end position="80"/>
    </location>
</feature>
<name>A0A366HZQ3_9FIRM</name>
<dbReference type="PANTHER" id="PTHR34215">
    <property type="entry name" value="BLL0784 PROTEIN"/>
    <property type="match status" value="1"/>
</dbReference>
<dbReference type="Pfam" id="PF04296">
    <property type="entry name" value="YlxR"/>
    <property type="match status" value="1"/>
</dbReference>
<proteinExistence type="predicted"/>
<evidence type="ECO:0000313" key="2">
    <source>
        <dbReference type="EMBL" id="RBP59947.1"/>
    </source>
</evidence>
<sequence>MKKIPQRTCIVCKDKIDKRDLNRIVSTKEGDLFYDPTGKANGRGAYICSKDSCIDSIVSTNMLNKTFKREVLKEVKEKLREDVINGKKQ</sequence>
<dbReference type="NCBIfam" id="NF047356">
    <property type="entry name" value="RNA_bind_RnpM"/>
    <property type="match status" value="1"/>
</dbReference>
<evidence type="ECO:0000259" key="1">
    <source>
        <dbReference type="Pfam" id="PF04296"/>
    </source>
</evidence>
<dbReference type="EMBL" id="QNRX01000017">
    <property type="protein sequence ID" value="RBP59947.1"/>
    <property type="molecule type" value="Genomic_DNA"/>
</dbReference>
<dbReference type="OrthoDB" id="9813251at2"/>
<keyword evidence="3" id="KW-1185">Reference proteome</keyword>
<comment type="caution">
    <text evidence="2">The sequence shown here is derived from an EMBL/GenBank/DDBJ whole genome shotgun (WGS) entry which is preliminary data.</text>
</comment>
<accession>A0A366HZQ3</accession>
<dbReference type="InterPro" id="IPR035931">
    <property type="entry name" value="YlxR-like_sf"/>
</dbReference>
<reference evidence="2 3" key="1">
    <citation type="submission" date="2018-06" db="EMBL/GenBank/DDBJ databases">
        <title>Genomic Encyclopedia of Type Strains, Phase IV (KMG-IV): sequencing the most valuable type-strain genomes for metagenomic binning, comparative biology and taxonomic classification.</title>
        <authorList>
            <person name="Goeker M."/>
        </authorList>
    </citation>
    <scope>NUCLEOTIDE SEQUENCE [LARGE SCALE GENOMIC DNA]</scope>
    <source>
        <strain evidence="2 3">DSM 22112</strain>
    </source>
</reference>
<protein>
    <recommendedName>
        <fullName evidence="1">YlxR domain-containing protein</fullName>
    </recommendedName>
</protein>
<dbReference type="InterPro" id="IPR037465">
    <property type="entry name" value="YlxR"/>
</dbReference>
<dbReference type="RefSeq" id="WP_113921403.1">
    <property type="nucleotide sequence ID" value="NZ_QNRX01000017.1"/>
</dbReference>
<dbReference type="AlphaFoldDB" id="A0A366HZQ3"/>